<reference evidence="2" key="1">
    <citation type="journal article" date="2020" name="Mol. Plant Microbe Interact.">
        <title>Genome Sequence of the Biocontrol Agent Coniothyrium minitans strain Conio (IMI 134523).</title>
        <authorList>
            <person name="Patel D."/>
            <person name="Shittu T.A."/>
            <person name="Baroncelli R."/>
            <person name="Muthumeenakshi S."/>
            <person name="Osborne T.H."/>
            <person name="Janganan T.K."/>
            <person name="Sreenivasaprasad S."/>
        </authorList>
    </citation>
    <scope>NUCLEOTIDE SEQUENCE</scope>
    <source>
        <strain evidence="2">Conio</strain>
    </source>
</reference>
<feature type="region of interest" description="Disordered" evidence="1">
    <location>
        <begin position="238"/>
        <end position="257"/>
    </location>
</feature>
<name>A0A9P6GRE7_9PLEO</name>
<proteinExistence type="predicted"/>
<sequence>MSWVPSHLISYSYSAALGCLSPSSSPRCVGCWTESAHVRVRGVGGWGVGCCGLTYRVGSGLGDGMGWDGTMALLHGAFVVDVDVTAKVQTWGFALDGDGSVGPPWNACAPSNPMPTHPPTHLVYLVYLPSEAKRSLMSVCHRSTAPKKAIHAEQKHCWVPGSAFEMVPTYMFPSEAGLGYCPTRSRPSGLVPVYAHAHALAGRMSVCGCRAGVDGPPLQGPSVVATYGTYLPPPYLGTLPPPRLPTHPSIQSSPHRRYATLRYDQTPPPTKRNPSHPMMDPRDATPTHLRPTRSRRSHYSSVRALGSRQTSYR</sequence>
<dbReference type="Proteomes" id="UP000756921">
    <property type="component" value="Unassembled WGS sequence"/>
</dbReference>
<dbReference type="AlphaFoldDB" id="A0A9P6GRE7"/>
<protein>
    <submittedName>
        <fullName evidence="2">Uncharacterized protein</fullName>
    </submittedName>
</protein>
<comment type="caution">
    <text evidence="2">The sequence shown here is derived from an EMBL/GenBank/DDBJ whole genome shotgun (WGS) entry which is preliminary data.</text>
</comment>
<gene>
    <name evidence="2" type="ORF">PMIN01_02492</name>
</gene>
<accession>A0A9P6GRE7</accession>
<evidence type="ECO:0000256" key="1">
    <source>
        <dbReference type="SAM" id="MobiDB-lite"/>
    </source>
</evidence>
<organism evidence="2 3">
    <name type="scientific">Paraphaeosphaeria minitans</name>
    <dbReference type="NCBI Taxonomy" id="565426"/>
    <lineage>
        <taxon>Eukaryota</taxon>
        <taxon>Fungi</taxon>
        <taxon>Dikarya</taxon>
        <taxon>Ascomycota</taxon>
        <taxon>Pezizomycotina</taxon>
        <taxon>Dothideomycetes</taxon>
        <taxon>Pleosporomycetidae</taxon>
        <taxon>Pleosporales</taxon>
        <taxon>Massarineae</taxon>
        <taxon>Didymosphaeriaceae</taxon>
        <taxon>Paraphaeosphaeria</taxon>
    </lineage>
</organism>
<dbReference type="EMBL" id="WJXW01000002">
    <property type="protein sequence ID" value="KAF9739858.1"/>
    <property type="molecule type" value="Genomic_DNA"/>
</dbReference>
<keyword evidence="3" id="KW-1185">Reference proteome</keyword>
<evidence type="ECO:0000313" key="2">
    <source>
        <dbReference type="EMBL" id="KAF9739858.1"/>
    </source>
</evidence>
<evidence type="ECO:0000313" key="3">
    <source>
        <dbReference type="Proteomes" id="UP000756921"/>
    </source>
</evidence>
<feature type="region of interest" description="Disordered" evidence="1">
    <location>
        <begin position="262"/>
        <end position="313"/>
    </location>
</feature>